<evidence type="ECO:0000256" key="1">
    <source>
        <dbReference type="SAM" id="MobiDB-lite"/>
    </source>
</evidence>
<accession>A0A699Z229</accession>
<dbReference type="EMBL" id="BLLF01000621">
    <property type="protein sequence ID" value="GFH13518.1"/>
    <property type="molecule type" value="Genomic_DNA"/>
</dbReference>
<feature type="region of interest" description="Disordered" evidence="1">
    <location>
        <begin position="1"/>
        <end position="20"/>
    </location>
</feature>
<name>A0A699Z229_HAELA</name>
<protein>
    <submittedName>
        <fullName evidence="2">Uncharacterized protein</fullName>
    </submittedName>
</protein>
<evidence type="ECO:0000313" key="2">
    <source>
        <dbReference type="EMBL" id="GFH13518.1"/>
    </source>
</evidence>
<gene>
    <name evidence="2" type="ORF">HaLaN_09418</name>
</gene>
<proteinExistence type="predicted"/>
<reference evidence="2 3" key="1">
    <citation type="submission" date="2020-02" db="EMBL/GenBank/DDBJ databases">
        <title>Draft genome sequence of Haematococcus lacustris strain NIES-144.</title>
        <authorList>
            <person name="Morimoto D."/>
            <person name="Nakagawa S."/>
            <person name="Yoshida T."/>
            <person name="Sawayama S."/>
        </authorList>
    </citation>
    <scope>NUCLEOTIDE SEQUENCE [LARGE SCALE GENOMIC DNA]</scope>
    <source>
        <strain evidence="2 3">NIES-144</strain>
    </source>
</reference>
<dbReference type="AlphaFoldDB" id="A0A699Z229"/>
<feature type="compositionally biased region" description="Basic and acidic residues" evidence="1">
    <location>
        <begin position="1"/>
        <end position="16"/>
    </location>
</feature>
<organism evidence="2 3">
    <name type="scientific">Haematococcus lacustris</name>
    <name type="common">Green alga</name>
    <name type="synonym">Haematococcus pluvialis</name>
    <dbReference type="NCBI Taxonomy" id="44745"/>
    <lineage>
        <taxon>Eukaryota</taxon>
        <taxon>Viridiplantae</taxon>
        <taxon>Chlorophyta</taxon>
        <taxon>core chlorophytes</taxon>
        <taxon>Chlorophyceae</taxon>
        <taxon>CS clade</taxon>
        <taxon>Chlamydomonadales</taxon>
        <taxon>Haematococcaceae</taxon>
        <taxon>Haematococcus</taxon>
    </lineage>
</organism>
<sequence>MGNVAAKERDVDRHGSSLDALGGYWRPAVSRENELNTKTAWLGAALAMQPPCPSLGPPFEPDQKYLLAATSSH</sequence>
<keyword evidence="3" id="KW-1185">Reference proteome</keyword>
<evidence type="ECO:0000313" key="3">
    <source>
        <dbReference type="Proteomes" id="UP000485058"/>
    </source>
</evidence>
<dbReference type="Proteomes" id="UP000485058">
    <property type="component" value="Unassembled WGS sequence"/>
</dbReference>
<comment type="caution">
    <text evidence="2">The sequence shown here is derived from an EMBL/GenBank/DDBJ whole genome shotgun (WGS) entry which is preliminary data.</text>
</comment>